<dbReference type="PATRIC" id="fig|1280953.3.peg.553"/>
<dbReference type="Gene3D" id="3.40.50.300">
    <property type="entry name" value="P-loop containing nucleotide triphosphate hydrolases"/>
    <property type="match status" value="1"/>
</dbReference>
<dbReference type="RefSeq" id="WP_156950349.1">
    <property type="nucleotide sequence ID" value="NZ_ARYL01000002.1"/>
</dbReference>
<dbReference type="OrthoDB" id="7630980at2"/>
<dbReference type="AlphaFoldDB" id="A0A059GBL7"/>
<keyword evidence="1" id="KW-0449">Lipoprotein</keyword>
<dbReference type="EMBL" id="ARYL01000002">
    <property type="protein sequence ID" value="KDA04216.1"/>
    <property type="molecule type" value="Genomic_DNA"/>
</dbReference>
<comment type="caution">
    <text evidence="1">The sequence shown here is derived from an EMBL/GenBank/DDBJ whole genome shotgun (WGS) entry which is preliminary data.</text>
</comment>
<accession>A0A059GBL7</accession>
<protein>
    <submittedName>
        <fullName evidence="1">Lipoprotein</fullName>
    </submittedName>
</protein>
<dbReference type="SUPFAM" id="SSF52540">
    <property type="entry name" value="P-loop containing nucleoside triphosphate hydrolases"/>
    <property type="match status" value="1"/>
</dbReference>
<dbReference type="eggNOG" id="COG4544">
    <property type="taxonomic scope" value="Bacteria"/>
</dbReference>
<name>A0A059GBL7_9PROT</name>
<proteinExistence type="predicted"/>
<organism evidence="1 2">
    <name type="scientific">Hyphomonas oceanitis SCH89</name>
    <dbReference type="NCBI Taxonomy" id="1280953"/>
    <lineage>
        <taxon>Bacteria</taxon>
        <taxon>Pseudomonadati</taxon>
        <taxon>Pseudomonadota</taxon>
        <taxon>Alphaproteobacteria</taxon>
        <taxon>Hyphomonadales</taxon>
        <taxon>Hyphomonadaceae</taxon>
        <taxon>Hyphomonas</taxon>
    </lineage>
</organism>
<dbReference type="STRING" id="1280953.HOC_02741"/>
<dbReference type="InterPro" id="IPR027417">
    <property type="entry name" value="P-loop_NTPase"/>
</dbReference>
<evidence type="ECO:0000313" key="1">
    <source>
        <dbReference type="EMBL" id="KDA04216.1"/>
    </source>
</evidence>
<sequence length="203" mass="21585">MSPGSPLSALKAGLAPGPACGGIQLASCLTLARGRVHEIMGDSADVFALMVAGVADGPVYWIGSWREIESLSPTGIEDFLDPSRFVLTCCLNRGETLWAAEQALRARSAACVIAQLQDGPDLRESRRLQIAAEEGGAVGLTLLRGRAGNSAAETRWQCMARPEGGWEWICTKHKRGMPGAWRVSWRGKHHAPDLVPLAATASA</sequence>
<keyword evidence="2" id="KW-1185">Reference proteome</keyword>
<reference evidence="1 2" key="1">
    <citation type="journal article" date="2014" name="Antonie Van Leeuwenhoek">
        <title>Hyphomonas beringensis sp. nov. and Hyphomonas chukchiensis sp. nov., isolated from surface seawater of the Bering Sea and Chukchi Sea.</title>
        <authorList>
            <person name="Li C."/>
            <person name="Lai Q."/>
            <person name="Li G."/>
            <person name="Dong C."/>
            <person name="Wang J."/>
            <person name="Liao Y."/>
            <person name="Shao Z."/>
        </authorList>
    </citation>
    <scope>NUCLEOTIDE SEQUENCE [LARGE SCALE GENOMIC DNA]</scope>
    <source>
        <strain evidence="1 2">SCH89</strain>
    </source>
</reference>
<gene>
    <name evidence="1" type="ORF">HOC_02741</name>
</gene>
<evidence type="ECO:0000313" key="2">
    <source>
        <dbReference type="Proteomes" id="UP000024942"/>
    </source>
</evidence>
<dbReference type="Proteomes" id="UP000024942">
    <property type="component" value="Unassembled WGS sequence"/>
</dbReference>